<comment type="caution">
    <text evidence="2">The sequence shown here is derived from an EMBL/GenBank/DDBJ whole genome shotgun (WGS) entry which is preliminary data.</text>
</comment>
<feature type="chain" id="PRO_5026196667" description="Secreted protein" evidence="1">
    <location>
        <begin position="23"/>
        <end position="124"/>
    </location>
</feature>
<organism evidence="2 3">
    <name type="scientific">Actinomadura physcomitrii</name>
    <dbReference type="NCBI Taxonomy" id="2650748"/>
    <lineage>
        <taxon>Bacteria</taxon>
        <taxon>Bacillati</taxon>
        <taxon>Actinomycetota</taxon>
        <taxon>Actinomycetes</taxon>
        <taxon>Streptosporangiales</taxon>
        <taxon>Thermomonosporaceae</taxon>
        <taxon>Actinomadura</taxon>
    </lineage>
</organism>
<feature type="signal peptide" evidence="1">
    <location>
        <begin position="1"/>
        <end position="22"/>
    </location>
</feature>
<dbReference type="AlphaFoldDB" id="A0A6I4MHD2"/>
<accession>A0A6I4MHD2</accession>
<protein>
    <recommendedName>
        <fullName evidence="4">Secreted protein</fullName>
    </recommendedName>
</protein>
<evidence type="ECO:0000313" key="3">
    <source>
        <dbReference type="Proteomes" id="UP000462055"/>
    </source>
</evidence>
<dbReference type="EMBL" id="WBMS02000012">
    <property type="protein sequence ID" value="MWA02029.1"/>
    <property type="molecule type" value="Genomic_DNA"/>
</dbReference>
<name>A0A6I4MHD2_9ACTN</name>
<sequence length="124" mass="12581">MRLLSVTVLGSALVAAGLLAPAAGEATTSGHDGLTVRPGTTRAGDKIELSVSGCGPGRHWASSDVFDGRAQLDGQDGTAVLKDDAKPGTYTVRVRCGSRTASGKVRVAGRPAWPTLLPGSRDGL</sequence>
<dbReference type="Proteomes" id="UP000462055">
    <property type="component" value="Unassembled WGS sequence"/>
</dbReference>
<keyword evidence="1" id="KW-0732">Signal</keyword>
<dbReference type="RefSeq" id="WP_151594514.1">
    <property type="nucleotide sequence ID" value="NZ_WBMS02000012.1"/>
</dbReference>
<gene>
    <name evidence="2" type="ORF">F8568_016945</name>
</gene>
<evidence type="ECO:0000256" key="1">
    <source>
        <dbReference type="SAM" id="SignalP"/>
    </source>
</evidence>
<proteinExistence type="predicted"/>
<evidence type="ECO:0008006" key="4">
    <source>
        <dbReference type="Google" id="ProtNLM"/>
    </source>
</evidence>
<evidence type="ECO:0000313" key="2">
    <source>
        <dbReference type="EMBL" id="MWA02029.1"/>
    </source>
</evidence>
<reference evidence="2" key="1">
    <citation type="submission" date="2019-12" db="EMBL/GenBank/DDBJ databases">
        <title>Actinomadura physcomitrii sp. nov., a novel actinomycete isolated from moss [Physcomitrium sphaericum (Ludw) Fuernr].</title>
        <authorList>
            <person name="Zhuang X."/>
        </authorList>
    </citation>
    <scope>NUCLEOTIDE SEQUENCE [LARGE SCALE GENOMIC DNA]</scope>
    <source>
        <strain evidence="2">LD22</strain>
    </source>
</reference>
<keyword evidence="3" id="KW-1185">Reference proteome</keyword>